<comment type="caution">
    <text evidence="1">The sequence shown here is derived from an EMBL/GenBank/DDBJ whole genome shotgun (WGS) entry which is preliminary data.</text>
</comment>
<accession>A0ABR3A0C8</accession>
<name>A0ABR3A0C8_9AGAR</name>
<evidence type="ECO:0000313" key="2">
    <source>
        <dbReference type="Proteomes" id="UP001437256"/>
    </source>
</evidence>
<evidence type="ECO:0000313" key="1">
    <source>
        <dbReference type="EMBL" id="KAL0067093.1"/>
    </source>
</evidence>
<organism evidence="1 2">
    <name type="scientific">Marasmius tenuissimus</name>
    <dbReference type="NCBI Taxonomy" id="585030"/>
    <lineage>
        <taxon>Eukaryota</taxon>
        <taxon>Fungi</taxon>
        <taxon>Dikarya</taxon>
        <taxon>Basidiomycota</taxon>
        <taxon>Agaricomycotina</taxon>
        <taxon>Agaricomycetes</taxon>
        <taxon>Agaricomycetidae</taxon>
        <taxon>Agaricales</taxon>
        <taxon>Marasmiineae</taxon>
        <taxon>Marasmiaceae</taxon>
        <taxon>Marasmius</taxon>
    </lineage>
</organism>
<protein>
    <recommendedName>
        <fullName evidence="3">Actin-like ATPase domain-containing protein</fullName>
    </recommendedName>
</protein>
<gene>
    <name evidence="1" type="ORF">AAF712_005880</name>
</gene>
<proteinExistence type="predicted"/>
<dbReference type="Proteomes" id="UP001437256">
    <property type="component" value="Unassembled WGS sequence"/>
</dbReference>
<keyword evidence="2" id="KW-1185">Reference proteome</keyword>
<evidence type="ECO:0008006" key="3">
    <source>
        <dbReference type="Google" id="ProtNLM"/>
    </source>
</evidence>
<sequence length="248" mass="28762">MEGSRYIDYLDHTVELFNDTTKKHFRGPAKDMYIKFCGIREHDEARGVRDGQLRLKGEDVASFFEPSVASVVRSVETILDSIKDVGLPRVFLVGGMAASDYVFNELESRLSPAVKGKRVTEETEIRKDYYIARRDRDDPELNHIDQKILVYEGTEDEPQWIDDGPRSQFRQVATLRADTRHLKRKVASSQGKRRRKRSSSEYWQIDFAIVLLFGGTELKAQLAWQERGREVRSPIEIIYEHNNRLVGR</sequence>
<reference evidence="1 2" key="1">
    <citation type="submission" date="2024-05" db="EMBL/GenBank/DDBJ databases">
        <title>A draft genome resource for the thread blight pathogen Marasmius tenuissimus strain MS-2.</title>
        <authorList>
            <person name="Yulfo-Soto G.E."/>
            <person name="Baruah I.K."/>
            <person name="Amoako-Attah I."/>
            <person name="Bukari Y."/>
            <person name="Meinhardt L.W."/>
            <person name="Bailey B.A."/>
            <person name="Cohen S.P."/>
        </authorList>
    </citation>
    <scope>NUCLEOTIDE SEQUENCE [LARGE SCALE GENOMIC DNA]</scope>
    <source>
        <strain evidence="1 2">MS-2</strain>
    </source>
</reference>
<dbReference type="EMBL" id="JBBXMP010000029">
    <property type="protein sequence ID" value="KAL0067093.1"/>
    <property type="molecule type" value="Genomic_DNA"/>
</dbReference>